<protein>
    <submittedName>
        <fullName evidence="2">Uncharacterized protein</fullName>
    </submittedName>
</protein>
<feature type="transmembrane region" description="Helical" evidence="1">
    <location>
        <begin position="117"/>
        <end position="139"/>
    </location>
</feature>
<reference evidence="2 3" key="2">
    <citation type="submission" date="2019-09" db="EMBL/GenBank/DDBJ databases">
        <title>Complete Genome Sequence and Methylome Analysis of free living Spirochaetas.</title>
        <authorList>
            <person name="Leshcheva N."/>
            <person name="Mikheeva N."/>
        </authorList>
    </citation>
    <scope>NUCLEOTIDE SEQUENCE [LARGE SCALE GENOMIC DNA]</scope>
    <source>
        <strain evidence="2 3">P</strain>
    </source>
</reference>
<proteinExistence type="predicted"/>
<name>A0A5C1QCC7_9SPIO</name>
<evidence type="ECO:0000313" key="2">
    <source>
        <dbReference type="EMBL" id="QEN04988.1"/>
    </source>
</evidence>
<feature type="transmembrane region" description="Helical" evidence="1">
    <location>
        <begin position="145"/>
        <end position="161"/>
    </location>
</feature>
<keyword evidence="1" id="KW-0812">Transmembrane</keyword>
<feature type="transmembrane region" description="Helical" evidence="1">
    <location>
        <begin position="54"/>
        <end position="72"/>
    </location>
</feature>
<dbReference type="RefSeq" id="WP_149568229.1">
    <property type="nucleotide sequence ID" value="NZ_CP035807.1"/>
</dbReference>
<dbReference type="AlphaFoldDB" id="A0A5C1QCC7"/>
<evidence type="ECO:0000256" key="1">
    <source>
        <dbReference type="SAM" id="Phobius"/>
    </source>
</evidence>
<keyword evidence="1" id="KW-1133">Transmembrane helix</keyword>
<evidence type="ECO:0000313" key="3">
    <source>
        <dbReference type="Proteomes" id="UP000323824"/>
    </source>
</evidence>
<dbReference type="Proteomes" id="UP000323824">
    <property type="component" value="Chromosome"/>
</dbReference>
<dbReference type="EMBL" id="CP035807">
    <property type="protein sequence ID" value="QEN04988.1"/>
    <property type="molecule type" value="Genomic_DNA"/>
</dbReference>
<accession>A0A5C1QCC7</accession>
<keyword evidence="1" id="KW-0472">Membrane</keyword>
<feature type="transmembrane region" description="Helical" evidence="1">
    <location>
        <begin position="15"/>
        <end position="34"/>
    </location>
</feature>
<sequence length="173" mass="19714">MFNDKDKREIKKFELLFFIIWGGTIIPYIIYLHMVNQSIGLSLEIDREILSSEIFIIYATISGISLVFGCILHNKIFNDVHFSNTKISKLFNSLNKREDIIITNSETNISINLSTIFSIYTVSIGLVHIPALFGLVLALTTQTLTPFYLLWGTSILGILIIKPKLKKLLTLYN</sequence>
<gene>
    <name evidence="2" type="ORF">EW093_09795</name>
</gene>
<organism evidence="2 3">
    <name type="scientific">Thiospirochaeta perfilievii</name>
    <dbReference type="NCBI Taxonomy" id="252967"/>
    <lineage>
        <taxon>Bacteria</taxon>
        <taxon>Pseudomonadati</taxon>
        <taxon>Spirochaetota</taxon>
        <taxon>Spirochaetia</taxon>
        <taxon>Spirochaetales</taxon>
        <taxon>Spirochaetaceae</taxon>
        <taxon>Thiospirochaeta</taxon>
    </lineage>
</organism>
<dbReference type="KEGG" id="sper:EW093_09795"/>
<reference evidence="2 3" key="1">
    <citation type="submission" date="2019-02" db="EMBL/GenBank/DDBJ databases">
        <authorList>
            <person name="Fomenkov A."/>
            <person name="Dubinina G."/>
            <person name="Grabovich M."/>
            <person name="Vincze T."/>
            <person name="Roberts R.J."/>
        </authorList>
    </citation>
    <scope>NUCLEOTIDE SEQUENCE [LARGE SCALE GENOMIC DNA]</scope>
    <source>
        <strain evidence="2 3">P</strain>
    </source>
</reference>
<keyword evidence="3" id="KW-1185">Reference proteome</keyword>